<sequence length="125" mass="14024">MRRYCSFFPLLGASPGSEVVRGHLYLYRRVGHMWATSWLPCLTSRQSPIVRGTVRWSVAVSALIRRLSPAVRGDMGQGHWSRIGLARQLYCIVCCQRGQLAGHRIAIGYPEIGSGVRRRPDVTES</sequence>
<dbReference type="AlphaFoldDB" id="A0A426Y4E0"/>
<evidence type="ECO:0000313" key="1">
    <source>
        <dbReference type="EMBL" id="RRT46616.1"/>
    </source>
</evidence>
<comment type="caution">
    <text evidence="1">The sequence shown here is derived from an EMBL/GenBank/DDBJ whole genome shotgun (WGS) entry which is preliminary data.</text>
</comment>
<reference evidence="1 2" key="1">
    <citation type="journal article" date="2014" name="Agronomy (Basel)">
        <title>A Draft Genome Sequence for Ensete ventricosum, the Drought-Tolerant Tree Against Hunger.</title>
        <authorList>
            <person name="Harrison J."/>
            <person name="Moore K.A."/>
            <person name="Paszkiewicz K."/>
            <person name="Jones T."/>
            <person name="Grant M."/>
            <person name="Ambacheew D."/>
            <person name="Muzemil S."/>
            <person name="Studholme D.J."/>
        </authorList>
    </citation>
    <scope>NUCLEOTIDE SEQUENCE [LARGE SCALE GENOMIC DNA]</scope>
</reference>
<evidence type="ECO:0000313" key="2">
    <source>
        <dbReference type="Proteomes" id="UP000287651"/>
    </source>
</evidence>
<name>A0A426Y4E0_ENSVE</name>
<accession>A0A426Y4E0</accession>
<gene>
    <name evidence="1" type="ORF">B296_00042316</name>
</gene>
<protein>
    <submittedName>
        <fullName evidence="1">Uncharacterized protein</fullName>
    </submittedName>
</protein>
<proteinExistence type="predicted"/>
<dbReference type="EMBL" id="AMZH03015069">
    <property type="protein sequence ID" value="RRT46616.1"/>
    <property type="molecule type" value="Genomic_DNA"/>
</dbReference>
<organism evidence="1 2">
    <name type="scientific">Ensete ventricosum</name>
    <name type="common">Abyssinian banana</name>
    <name type="synonym">Musa ensete</name>
    <dbReference type="NCBI Taxonomy" id="4639"/>
    <lineage>
        <taxon>Eukaryota</taxon>
        <taxon>Viridiplantae</taxon>
        <taxon>Streptophyta</taxon>
        <taxon>Embryophyta</taxon>
        <taxon>Tracheophyta</taxon>
        <taxon>Spermatophyta</taxon>
        <taxon>Magnoliopsida</taxon>
        <taxon>Liliopsida</taxon>
        <taxon>Zingiberales</taxon>
        <taxon>Musaceae</taxon>
        <taxon>Ensete</taxon>
    </lineage>
</organism>
<dbReference type="Proteomes" id="UP000287651">
    <property type="component" value="Unassembled WGS sequence"/>
</dbReference>